<keyword evidence="1" id="KW-0732">Signal</keyword>
<evidence type="ECO:0000313" key="2">
    <source>
        <dbReference type="Proteomes" id="UP000008854"/>
    </source>
</evidence>
<reference evidence="3" key="2">
    <citation type="submission" date="2019-11" db="UniProtKB">
        <authorList>
            <consortium name="WormBaseParasite"/>
        </authorList>
    </citation>
    <scope>IDENTIFICATION</scope>
    <source>
        <strain evidence="3">Puerto Rican</strain>
    </source>
</reference>
<dbReference type="AlphaFoldDB" id="A0A5K4F7A5"/>
<feature type="chain" id="PRO_5024429030" evidence="1">
    <location>
        <begin position="20"/>
        <end position="200"/>
    </location>
</feature>
<evidence type="ECO:0000256" key="1">
    <source>
        <dbReference type="SAM" id="SignalP"/>
    </source>
</evidence>
<reference evidence="2" key="1">
    <citation type="journal article" date="2012" name="PLoS Negl. Trop. Dis.">
        <title>A systematically improved high quality genome and transcriptome of the human blood fluke Schistosoma mansoni.</title>
        <authorList>
            <person name="Protasio A.V."/>
            <person name="Tsai I.J."/>
            <person name="Babbage A."/>
            <person name="Nichol S."/>
            <person name="Hunt M."/>
            <person name="Aslett M.A."/>
            <person name="De Silva N."/>
            <person name="Velarde G.S."/>
            <person name="Anderson T.J."/>
            <person name="Clark R.C."/>
            <person name="Davidson C."/>
            <person name="Dillon G.P."/>
            <person name="Holroyd N.E."/>
            <person name="LoVerde P.T."/>
            <person name="Lloyd C."/>
            <person name="McQuillan J."/>
            <person name="Oliveira G."/>
            <person name="Otto T.D."/>
            <person name="Parker-Manuel S.J."/>
            <person name="Quail M.A."/>
            <person name="Wilson R.A."/>
            <person name="Zerlotini A."/>
            <person name="Dunne D.W."/>
            <person name="Berriman M."/>
        </authorList>
    </citation>
    <scope>NUCLEOTIDE SEQUENCE [LARGE SCALE GENOMIC DNA]</scope>
    <source>
        <strain evidence="2">Puerto Rican</strain>
    </source>
</reference>
<dbReference type="WBParaSite" id="Smp_322230.1">
    <property type="protein sequence ID" value="Smp_322230.1"/>
    <property type="gene ID" value="Smp_322230"/>
</dbReference>
<sequence>MLLGFVGLIAVIRITLTEAHLSTLNIKRTYVFDCATFKVDNEESPDSDYKYELEVPSDRDLTVVSTSNNLTLCGIPLCIPKVLKLTISKKLKTETGFRKIFSEEFQKTLGAPKISDITSEFDGSLYATLRWKLQDSDNCKDKTLVFYLYGDTTIMQLAKGEEMHIPGLRPGQTYTAYAFPNHVDSETIVYMSAPHTFTVP</sequence>
<organism evidence="2 3">
    <name type="scientific">Schistosoma mansoni</name>
    <name type="common">Blood fluke</name>
    <dbReference type="NCBI Taxonomy" id="6183"/>
    <lineage>
        <taxon>Eukaryota</taxon>
        <taxon>Metazoa</taxon>
        <taxon>Spiralia</taxon>
        <taxon>Lophotrochozoa</taxon>
        <taxon>Platyhelminthes</taxon>
        <taxon>Trematoda</taxon>
        <taxon>Digenea</taxon>
        <taxon>Strigeidida</taxon>
        <taxon>Schistosomatoidea</taxon>
        <taxon>Schistosomatidae</taxon>
        <taxon>Schistosoma</taxon>
    </lineage>
</organism>
<evidence type="ECO:0000313" key="3">
    <source>
        <dbReference type="WBParaSite" id="Smp_322230.1"/>
    </source>
</evidence>
<dbReference type="ExpressionAtlas" id="A0A5K4F7A5">
    <property type="expression patterns" value="baseline"/>
</dbReference>
<proteinExistence type="predicted"/>
<dbReference type="Proteomes" id="UP000008854">
    <property type="component" value="Unassembled WGS sequence"/>
</dbReference>
<accession>A0A5K4F7A5</accession>
<feature type="signal peptide" evidence="1">
    <location>
        <begin position="1"/>
        <end position="19"/>
    </location>
</feature>
<name>A0A5K4F7A5_SCHMA</name>
<dbReference type="InParanoid" id="A0A5K4F7A5"/>
<protein>
    <submittedName>
        <fullName evidence="3">Secreted protein</fullName>
    </submittedName>
</protein>
<keyword evidence="2" id="KW-1185">Reference proteome</keyword>